<comment type="similarity">
    <text evidence="1 2">Belongs to the UPF0102 family.</text>
</comment>
<dbReference type="RefSeq" id="WP_171679550.1">
    <property type="nucleotide sequence ID" value="NZ_JABGBN010000001.1"/>
</dbReference>
<dbReference type="InterPro" id="IPR003509">
    <property type="entry name" value="UPF0102_YraN-like"/>
</dbReference>
<dbReference type="EMBL" id="JABGBN010000001">
    <property type="protein sequence ID" value="NOL50867.1"/>
    <property type="molecule type" value="Genomic_DNA"/>
</dbReference>
<dbReference type="InterPro" id="IPR011856">
    <property type="entry name" value="tRNA_endonuc-like_dom_sf"/>
</dbReference>
<dbReference type="PANTHER" id="PTHR34039:SF1">
    <property type="entry name" value="UPF0102 PROTEIN YRAN"/>
    <property type="match status" value="1"/>
</dbReference>
<dbReference type="GO" id="GO:0003676">
    <property type="term" value="F:nucleic acid binding"/>
    <property type="evidence" value="ECO:0007669"/>
    <property type="project" value="InterPro"/>
</dbReference>
<reference evidence="3 4" key="1">
    <citation type="submission" date="2020-05" db="EMBL/GenBank/DDBJ databases">
        <authorList>
            <person name="Niu N."/>
        </authorList>
    </citation>
    <scope>NUCLEOTIDE SEQUENCE [LARGE SCALE GENOMIC DNA]</scope>
    <source>
        <strain evidence="3 4">3340-03</strain>
    </source>
</reference>
<evidence type="ECO:0000256" key="1">
    <source>
        <dbReference type="ARBA" id="ARBA00006738"/>
    </source>
</evidence>
<comment type="caution">
    <text evidence="3">The sequence shown here is derived from an EMBL/GenBank/DDBJ whole genome shotgun (WGS) entry which is preliminary data.</text>
</comment>
<dbReference type="NCBIfam" id="NF009150">
    <property type="entry name" value="PRK12497.1-3"/>
    <property type="match status" value="1"/>
</dbReference>
<sequence>MDIRFQLIKPRKQNRPSPQKKSPKEIRLISPSQSKGLQYEQAAIELLIAKGLKLLEKNLSCKCGELDLIMKDGNILVAVEVRVRKNNLYGGAITSITKSKQQKLLKTLAYFLPYLSHKHFQSKQPFCRFDAVCFQESPRETHWLKNIFL</sequence>
<dbReference type="HAMAP" id="MF_00048">
    <property type="entry name" value="UPF0102"/>
    <property type="match status" value="1"/>
</dbReference>
<accession>A0A849P7B0</accession>
<dbReference type="PANTHER" id="PTHR34039">
    <property type="entry name" value="UPF0102 PROTEIN YRAN"/>
    <property type="match status" value="1"/>
</dbReference>
<dbReference type="SUPFAM" id="SSF52980">
    <property type="entry name" value="Restriction endonuclease-like"/>
    <property type="match status" value="1"/>
</dbReference>
<dbReference type="Pfam" id="PF02021">
    <property type="entry name" value="UPF0102"/>
    <property type="match status" value="1"/>
</dbReference>
<organism evidence="3 4">
    <name type="scientific">Pelistega suis</name>
    <dbReference type="NCBI Taxonomy" id="1631957"/>
    <lineage>
        <taxon>Bacteria</taxon>
        <taxon>Pseudomonadati</taxon>
        <taxon>Pseudomonadota</taxon>
        <taxon>Betaproteobacteria</taxon>
        <taxon>Burkholderiales</taxon>
        <taxon>Alcaligenaceae</taxon>
        <taxon>Pelistega</taxon>
    </lineage>
</organism>
<keyword evidence="4" id="KW-1185">Reference proteome</keyword>
<evidence type="ECO:0000313" key="4">
    <source>
        <dbReference type="Proteomes" id="UP000537862"/>
    </source>
</evidence>
<dbReference type="Gene3D" id="3.40.1350.10">
    <property type="match status" value="1"/>
</dbReference>
<dbReference type="InterPro" id="IPR011335">
    <property type="entry name" value="Restrct_endonuc-II-like"/>
</dbReference>
<dbReference type="AlphaFoldDB" id="A0A849P7B0"/>
<evidence type="ECO:0000313" key="3">
    <source>
        <dbReference type="EMBL" id="NOL50867.1"/>
    </source>
</evidence>
<proteinExistence type="inferred from homology"/>
<dbReference type="NCBIfam" id="TIGR00252">
    <property type="entry name" value="YraN family protein"/>
    <property type="match status" value="1"/>
</dbReference>
<name>A0A849P7B0_9BURK</name>
<dbReference type="Proteomes" id="UP000537862">
    <property type="component" value="Unassembled WGS sequence"/>
</dbReference>
<evidence type="ECO:0000256" key="2">
    <source>
        <dbReference type="HAMAP-Rule" id="MF_00048"/>
    </source>
</evidence>
<gene>
    <name evidence="3" type="ORF">HKX39_01570</name>
</gene>
<protein>
    <recommendedName>
        <fullName evidence="2">UPF0102 protein HKX39_01570</fullName>
    </recommendedName>
</protein>